<comment type="caution">
    <text evidence="1">The sequence shown here is derived from an EMBL/GenBank/DDBJ whole genome shotgun (WGS) entry which is preliminary data.</text>
</comment>
<organism evidence="1 2">
    <name type="scientific">Anguilla anguilla</name>
    <name type="common">European freshwater eel</name>
    <name type="synonym">Muraena anguilla</name>
    <dbReference type="NCBI Taxonomy" id="7936"/>
    <lineage>
        <taxon>Eukaryota</taxon>
        <taxon>Metazoa</taxon>
        <taxon>Chordata</taxon>
        <taxon>Craniata</taxon>
        <taxon>Vertebrata</taxon>
        <taxon>Euteleostomi</taxon>
        <taxon>Actinopterygii</taxon>
        <taxon>Neopterygii</taxon>
        <taxon>Teleostei</taxon>
        <taxon>Anguilliformes</taxon>
        <taxon>Anguillidae</taxon>
        <taxon>Anguilla</taxon>
    </lineage>
</organism>
<proteinExistence type="predicted"/>
<accession>A0A9D3RTS4</accession>
<name>A0A9D3RTS4_ANGAN</name>
<dbReference type="EMBL" id="JAFIRN010000009">
    <property type="protein sequence ID" value="KAG5841586.1"/>
    <property type="molecule type" value="Genomic_DNA"/>
</dbReference>
<protein>
    <submittedName>
        <fullName evidence="1">Uncharacterized protein</fullName>
    </submittedName>
</protein>
<evidence type="ECO:0000313" key="1">
    <source>
        <dbReference type="EMBL" id="KAG5841586.1"/>
    </source>
</evidence>
<dbReference type="Proteomes" id="UP001044222">
    <property type="component" value="Chromosome 9"/>
</dbReference>
<sequence length="128" mass="13384">MRRGHLIMGCGLEKGRRVPATGGRGCQMKGRVPAAGGRVPAAVGVADQLHALCGPGGEVADGQVQGVEQRQQRPAGVLLEVQPQVLVHACNGRLQVPHRLGQPVHLPLQPLHPVPSLPPLQGRSLSHA</sequence>
<feature type="non-terminal residue" evidence="1">
    <location>
        <position position="1"/>
    </location>
</feature>
<gene>
    <name evidence="1" type="ORF">ANANG_G00168190</name>
</gene>
<reference evidence="1" key="1">
    <citation type="submission" date="2021-01" db="EMBL/GenBank/DDBJ databases">
        <title>A chromosome-scale assembly of European eel, Anguilla anguilla.</title>
        <authorList>
            <person name="Henkel C."/>
            <person name="Jong-Raadsen S.A."/>
            <person name="Dufour S."/>
            <person name="Weltzien F.-A."/>
            <person name="Palstra A.P."/>
            <person name="Pelster B."/>
            <person name="Spaink H.P."/>
            <person name="Van Den Thillart G.E."/>
            <person name="Jansen H."/>
            <person name="Zahm M."/>
            <person name="Klopp C."/>
            <person name="Cedric C."/>
            <person name="Louis A."/>
            <person name="Berthelot C."/>
            <person name="Parey E."/>
            <person name="Roest Crollius H."/>
            <person name="Montfort J."/>
            <person name="Robinson-Rechavi M."/>
            <person name="Bucao C."/>
            <person name="Bouchez O."/>
            <person name="Gislard M."/>
            <person name="Lluch J."/>
            <person name="Milhes M."/>
            <person name="Lampietro C."/>
            <person name="Lopez Roques C."/>
            <person name="Donnadieu C."/>
            <person name="Braasch I."/>
            <person name="Desvignes T."/>
            <person name="Postlethwait J."/>
            <person name="Bobe J."/>
            <person name="Guiguen Y."/>
            <person name="Dirks R."/>
        </authorList>
    </citation>
    <scope>NUCLEOTIDE SEQUENCE</scope>
    <source>
        <strain evidence="1">Tag_6206</strain>
        <tissue evidence="1">Liver</tissue>
    </source>
</reference>
<evidence type="ECO:0000313" key="2">
    <source>
        <dbReference type="Proteomes" id="UP001044222"/>
    </source>
</evidence>
<dbReference type="AlphaFoldDB" id="A0A9D3RTS4"/>
<keyword evidence="2" id="KW-1185">Reference proteome</keyword>